<sequence length="98" mass="10725">MQLKGLRWYPRNSRSTSCPHQIISTHTTRSTRARISRYVPMCFRKNGTVTVEMRSMSSATSHSTLNKMSLSTTDQGLYSVAIGRESGKGAVAIGDTAG</sequence>
<gene>
    <name evidence="1" type="ORF">SARC_10895</name>
</gene>
<organism evidence="1 2">
    <name type="scientific">Sphaeroforma arctica JP610</name>
    <dbReference type="NCBI Taxonomy" id="667725"/>
    <lineage>
        <taxon>Eukaryota</taxon>
        <taxon>Ichthyosporea</taxon>
        <taxon>Ichthyophonida</taxon>
        <taxon>Sphaeroforma</taxon>
    </lineage>
</organism>
<dbReference type="RefSeq" id="XP_014150514.1">
    <property type="nucleotide sequence ID" value="XM_014295039.1"/>
</dbReference>
<dbReference type="Proteomes" id="UP000054560">
    <property type="component" value="Unassembled WGS sequence"/>
</dbReference>
<name>A0A0L0FIL1_9EUKA</name>
<protein>
    <submittedName>
        <fullName evidence="1">Uncharacterized protein</fullName>
    </submittedName>
</protein>
<reference evidence="1 2" key="1">
    <citation type="submission" date="2011-02" db="EMBL/GenBank/DDBJ databases">
        <title>The Genome Sequence of Sphaeroforma arctica JP610.</title>
        <authorList>
            <consortium name="The Broad Institute Genome Sequencing Platform"/>
            <person name="Russ C."/>
            <person name="Cuomo C."/>
            <person name="Young S.K."/>
            <person name="Zeng Q."/>
            <person name="Gargeya S."/>
            <person name="Alvarado L."/>
            <person name="Berlin A."/>
            <person name="Chapman S.B."/>
            <person name="Chen Z."/>
            <person name="Freedman E."/>
            <person name="Gellesch M."/>
            <person name="Goldberg J."/>
            <person name="Griggs A."/>
            <person name="Gujja S."/>
            <person name="Heilman E."/>
            <person name="Heiman D."/>
            <person name="Howarth C."/>
            <person name="Mehta T."/>
            <person name="Neiman D."/>
            <person name="Pearson M."/>
            <person name="Roberts A."/>
            <person name="Saif S."/>
            <person name="Shea T."/>
            <person name="Shenoy N."/>
            <person name="Sisk P."/>
            <person name="Stolte C."/>
            <person name="Sykes S."/>
            <person name="White J."/>
            <person name="Yandava C."/>
            <person name="Burger G."/>
            <person name="Gray M.W."/>
            <person name="Holland P.W.H."/>
            <person name="King N."/>
            <person name="Lang F.B.F."/>
            <person name="Roger A.J."/>
            <person name="Ruiz-Trillo I."/>
            <person name="Haas B."/>
            <person name="Nusbaum C."/>
            <person name="Birren B."/>
        </authorList>
    </citation>
    <scope>NUCLEOTIDE SEQUENCE [LARGE SCALE GENOMIC DNA]</scope>
    <source>
        <strain evidence="1 2">JP610</strain>
    </source>
</reference>
<accession>A0A0L0FIL1</accession>
<keyword evidence="2" id="KW-1185">Reference proteome</keyword>
<evidence type="ECO:0000313" key="1">
    <source>
        <dbReference type="EMBL" id="KNC76612.1"/>
    </source>
</evidence>
<dbReference type="EMBL" id="KQ243027">
    <property type="protein sequence ID" value="KNC76612.1"/>
    <property type="molecule type" value="Genomic_DNA"/>
</dbReference>
<proteinExistence type="predicted"/>
<dbReference type="AlphaFoldDB" id="A0A0L0FIL1"/>
<dbReference type="GeneID" id="25911399"/>
<evidence type="ECO:0000313" key="2">
    <source>
        <dbReference type="Proteomes" id="UP000054560"/>
    </source>
</evidence>